<feature type="domain" description="N-acetyltransferase" evidence="1">
    <location>
        <begin position="3"/>
        <end position="130"/>
    </location>
</feature>
<dbReference type="Pfam" id="PF13508">
    <property type="entry name" value="Acetyltransf_7"/>
    <property type="match status" value="1"/>
</dbReference>
<comment type="caution">
    <text evidence="2">The sequence shown here is derived from an EMBL/GenBank/DDBJ whole genome shotgun (WGS) entry which is preliminary data.</text>
</comment>
<dbReference type="GO" id="GO:0016747">
    <property type="term" value="F:acyltransferase activity, transferring groups other than amino-acyl groups"/>
    <property type="evidence" value="ECO:0007669"/>
    <property type="project" value="InterPro"/>
</dbReference>
<name>A0A0P9HBS2_9CHLR</name>
<keyword evidence="3" id="KW-1185">Reference proteome</keyword>
<dbReference type="EMBL" id="LJCR01000736">
    <property type="protein sequence ID" value="KPV51889.1"/>
    <property type="molecule type" value="Genomic_DNA"/>
</dbReference>
<evidence type="ECO:0000313" key="2">
    <source>
        <dbReference type="EMBL" id="KPV51889.1"/>
    </source>
</evidence>
<dbReference type="InterPro" id="IPR016181">
    <property type="entry name" value="Acyl_CoA_acyltransferase"/>
</dbReference>
<dbReference type="AlphaFoldDB" id="A0A0P9HBS2"/>
<reference evidence="2 3" key="1">
    <citation type="submission" date="2015-09" db="EMBL/GenBank/DDBJ databases">
        <title>Draft genome sequence of Kouleothrix aurantiaca JCM 19913.</title>
        <authorList>
            <person name="Hemp J."/>
        </authorList>
    </citation>
    <scope>NUCLEOTIDE SEQUENCE [LARGE SCALE GENOMIC DNA]</scope>
    <source>
        <strain evidence="2 3">COM-B</strain>
    </source>
</reference>
<protein>
    <recommendedName>
        <fullName evidence="1">N-acetyltransferase domain-containing protein</fullName>
    </recommendedName>
</protein>
<evidence type="ECO:0000259" key="1">
    <source>
        <dbReference type="PROSITE" id="PS51186"/>
    </source>
</evidence>
<dbReference type="PROSITE" id="PS51186">
    <property type="entry name" value="GNAT"/>
    <property type="match status" value="1"/>
</dbReference>
<evidence type="ECO:0000313" key="3">
    <source>
        <dbReference type="Proteomes" id="UP000050509"/>
    </source>
</evidence>
<gene>
    <name evidence="2" type="ORF">SE17_18670</name>
</gene>
<dbReference type="CDD" id="cd04301">
    <property type="entry name" value="NAT_SF"/>
    <property type="match status" value="1"/>
</dbReference>
<proteinExistence type="predicted"/>
<dbReference type="InterPro" id="IPR000182">
    <property type="entry name" value="GNAT_dom"/>
</dbReference>
<organism evidence="2 3">
    <name type="scientific">Kouleothrix aurantiaca</name>
    <dbReference type="NCBI Taxonomy" id="186479"/>
    <lineage>
        <taxon>Bacteria</taxon>
        <taxon>Bacillati</taxon>
        <taxon>Chloroflexota</taxon>
        <taxon>Chloroflexia</taxon>
        <taxon>Chloroflexales</taxon>
        <taxon>Roseiflexineae</taxon>
        <taxon>Roseiflexaceae</taxon>
        <taxon>Kouleothrix</taxon>
    </lineage>
</organism>
<dbReference type="Proteomes" id="UP000050509">
    <property type="component" value="Unassembled WGS sequence"/>
</dbReference>
<sequence length="149" mass="16531">MAVTMRPAVADDQDAIRMIIRASMLNPLGLEWSRFLVVEESGGLIGIGQVKPHRGGMRELASIAVVPEWQGNGVGAAIVRALLSRETGPIYLMCARPTRIFYERFGFQEVRGAQIPGYFRPFALMGALVSRLSRSERYALAVMRRDPQP</sequence>
<accession>A0A0P9HBS2</accession>
<dbReference type="Gene3D" id="3.40.630.30">
    <property type="match status" value="1"/>
</dbReference>
<dbReference type="SUPFAM" id="SSF55729">
    <property type="entry name" value="Acyl-CoA N-acyltransferases (Nat)"/>
    <property type="match status" value="1"/>
</dbReference>